<dbReference type="Pfam" id="PF13439">
    <property type="entry name" value="Glyco_transf_4"/>
    <property type="match status" value="1"/>
</dbReference>
<dbReference type="InterPro" id="IPR028098">
    <property type="entry name" value="Glyco_trans_4-like_N"/>
</dbReference>
<dbReference type="Proteomes" id="UP000264002">
    <property type="component" value="Unassembled WGS sequence"/>
</dbReference>
<keyword evidence="4" id="KW-1185">Reference proteome</keyword>
<comment type="caution">
    <text evidence="3">The sequence shown here is derived from an EMBL/GenBank/DDBJ whole genome shotgun (WGS) entry which is preliminary data.</text>
</comment>
<organism evidence="3 4">
    <name type="scientific">Sphaerochaeta halotolerans</name>
    <dbReference type="NCBI Taxonomy" id="2293840"/>
    <lineage>
        <taxon>Bacteria</taxon>
        <taxon>Pseudomonadati</taxon>
        <taxon>Spirochaetota</taxon>
        <taxon>Spirochaetia</taxon>
        <taxon>Spirochaetales</taxon>
        <taxon>Sphaerochaetaceae</taxon>
        <taxon>Sphaerochaeta</taxon>
    </lineage>
</organism>
<proteinExistence type="predicted"/>
<sequence length="412" mass="46269">MRVSWETGAFYLKILITTDFYLPHITGVTTVVVNEQNMLGQLGHEVRLLTISKSPISSYENGVYFMKGSRIQPLRDSQVALSYHDPLLADILSWSPDIIHSNNEFFTMGWARRIAAMLDIPLIHTCHTDFTRYDAQYRIRHTLWDTMMATIIKRRVRYCDLLISPSLSHSHMLERYHVKQPIFVLPSGIDLARFQRPVGSDEIDALRTSLGFSKEHCILVSVCRLASEKRVNKSIDDFFLLSFLEPSARLLLVGGGPKEDSLKKQVADLGLEGLVVFAGAIPSENVHLYYRLSDVFISSSVRESQGLGFVEAMASSLPVVLREDHSLGFSVEEEGCGAICADSHSFVTTLASLVADEQKRKEMAEKSKQASERFSLSHWAETLVSVCETTLDTCGKGNNRGHHHQSRNHAVQ</sequence>
<dbReference type="Gene3D" id="3.40.50.2000">
    <property type="entry name" value="Glycogen Phosphorylase B"/>
    <property type="match status" value="2"/>
</dbReference>
<dbReference type="EMBL" id="QUWK01000007">
    <property type="protein sequence ID" value="RFU94717.1"/>
    <property type="molecule type" value="Genomic_DNA"/>
</dbReference>
<dbReference type="SUPFAM" id="SSF53756">
    <property type="entry name" value="UDP-Glycosyltransferase/glycogen phosphorylase"/>
    <property type="match status" value="1"/>
</dbReference>
<dbReference type="InterPro" id="IPR001296">
    <property type="entry name" value="Glyco_trans_1"/>
</dbReference>
<reference evidence="3 4" key="2">
    <citation type="submission" date="2018-09" db="EMBL/GenBank/DDBJ databases">
        <title>Genome of Sphaerochaeta halotolerans strain 4-11.</title>
        <authorList>
            <person name="Nazina T.N."/>
            <person name="Sokolova D.S."/>
        </authorList>
    </citation>
    <scope>NUCLEOTIDE SEQUENCE [LARGE SCALE GENOMIC DNA]</scope>
    <source>
        <strain evidence="3 4">4-11</strain>
    </source>
</reference>
<reference evidence="4" key="1">
    <citation type="submission" date="2018-08" db="EMBL/GenBank/DDBJ databases">
        <authorList>
            <person name="Grouzdev D.S."/>
            <person name="Krutkina M.S."/>
        </authorList>
    </citation>
    <scope>NUCLEOTIDE SEQUENCE [LARGE SCALE GENOMIC DNA]</scope>
    <source>
        <strain evidence="4">4-11</strain>
    </source>
</reference>
<keyword evidence="3" id="KW-0808">Transferase</keyword>
<accession>A0A372MG02</accession>
<name>A0A372MG02_9SPIR</name>
<gene>
    <name evidence="3" type="ORF">DYP60_07620</name>
</gene>
<dbReference type="AlphaFoldDB" id="A0A372MG02"/>
<feature type="domain" description="Glycosyltransferase subfamily 4-like N-terminal" evidence="2">
    <location>
        <begin position="26"/>
        <end position="193"/>
    </location>
</feature>
<evidence type="ECO:0000313" key="4">
    <source>
        <dbReference type="Proteomes" id="UP000264002"/>
    </source>
</evidence>
<protein>
    <submittedName>
        <fullName evidence="3">Glycosyltransferase</fullName>
    </submittedName>
</protein>
<evidence type="ECO:0000259" key="1">
    <source>
        <dbReference type="Pfam" id="PF00534"/>
    </source>
</evidence>
<evidence type="ECO:0000259" key="2">
    <source>
        <dbReference type="Pfam" id="PF13439"/>
    </source>
</evidence>
<dbReference type="PANTHER" id="PTHR45947">
    <property type="entry name" value="SULFOQUINOVOSYL TRANSFERASE SQD2"/>
    <property type="match status" value="1"/>
</dbReference>
<dbReference type="Pfam" id="PF00534">
    <property type="entry name" value="Glycos_transf_1"/>
    <property type="match status" value="1"/>
</dbReference>
<dbReference type="PANTHER" id="PTHR45947:SF3">
    <property type="entry name" value="SULFOQUINOVOSYL TRANSFERASE SQD2"/>
    <property type="match status" value="1"/>
</dbReference>
<feature type="domain" description="Glycosyl transferase family 1" evidence="1">
    <location>
        <begin position="204"/>
        <end position="369"/>
    </location>
</feature>
<evidence type="ECO:0000313" key="3">
    <source>
        <dbReference type="EMBL" id="RFU94717.1"/>
    </source>
</evidence>
<dbReference type="GO" id="GO:0016757">
    <property type="term" value="F:glycosyltransferase activity"/>
    <property type="evidence" value="ECO:0007669"/>
    <property type="project" value="InterPro"/>
</dbReference>
<dbReference type="InterPro" id="IPR050194">
    <property type="entry name" value="Glycosyltransferase_grp1"/>
</dbReference>